<comment type="subcellular location">
    <subcellularLocation>
        <location evidence="1">Cytoplasm</location>
    </subcellularLocation>
</comment>
<protein>
    <recommendedName>
        <fullName evidence="4">Malonate decarboxylase acyl carrier protein</fullName>
    </recommendedName>
</protein>
<dbReference type="EMBL" id="QJTK01000010">
    <property type="protein sequence ID" value="PYF09148.1"/>
    <property type="molecule type" value="Genomic_DNA"/>
</dbReference>
<keyword evidence="7" id="KW-1185">Reference proteome</keyword>
<accession>A0A318U1M2</accession>
<dbReference type="AlphaFoldDB" id="A0A318U1M2"/>
<proteinExistence type="inferred from homology"/>
<comment type="caution">
    <text evidence="6">The sequence shown here is derived from an EMBL/GenBank/DDBJ whole genome shotgun (WGS) entry which is preliminary data.</text>
</comment>
<sequence length="103" mass="10851">MALHTLELDLAASAAKVTLPAPSHTGVTGSSDLEIMLTPAPLSGRVTVKIVTPVTGFDPLWARVMQKFLDETGLYDTAIEINDNNATPAVVLLRLQQALAAAL</sequence>
<evidence type="ECO:0000313" key="7">
    <source>
        <dbReference type="Proteomes" id="UP000247727"/>
    </source>
</evidence>
<keyword evidence="2" id="KW-0963">Cytoplasm</keyword>
<evidence type="ECO:0000256" key="1">
    <source>
        <dbReference type="ARBA" id="ARBA00004496"/>
    </source>
</evidence>
<comment type="PTM">
    <text evidence="5">Covalently binds the prosthetic group of malonate decarboxylase.</text>
</comment>
<dbReference type="Pfam" id="PF06857">
    <property type="entry name" value="ACP"/>
    <property type="match status" value="1"/>
</dbReference>
<dbReference type="RefSeq" id="WP_110806233.1">
    <property type="nucleotide sequence ID" value="NZ_QJTK01000010.1"/>
</dbReference>
<name>A0A318U1M2_9RHOB</name>
<dbReference type="OrthoDB" id="120290at2"/>
<dbReference type="InterPro" id="IPR023439">
    <property type="entry name" value="Mal_deCO2ase/Cit_lyase_ACP"/>
</dbReference>
<dbReference type="HAMAP" id="MF_00710">
    <property type="entry name" value="Malonate_deCO2ase_dsu"/>
    <property type="match status" value="1"/>
</dbReference>
<reference evidence="6 7" key="1">
    <citation type="submission" date="2018-06" db="EMBL/GenBank/DDBJ databases">
        <title>Genomic Encyclopedia of Type Strains, Phase III (KMG-III): the genomes of soil and plant-associated and newly described type strains.</title>
        <authorList>
            <person name="Whitman W."/>
        </authorList>
    </citation>
    <scope>NUCLEOTIDE SEQUENCE [LARGE SCALE GENOMIC DNA]</scope>
    <source>
        <strain evidence="6 7">JA737</strain>
    </source>
</reference>
<feature type="modified residue" description="O-(phosphoribosyl dephospho-coenzyme A)serine" evidence="5">
    <location>
        <position position="30"/>
    </location>
</feature>
<dbReference type="GO" id="GO:0005737">
    <property type="term" value="C:cytoplasm"/>
    <property type="evidence" value="ECO:0007669"/>
    <property type="project" value="UniProtKB-SubCell"/>
</dbReference>
<gene>
    <name evidence="6" type="ORF">C8J30_11019</name>
</gene>
<keyword evidence="3 5" id="KW-0597">Phosphoprotein</keyword>
<evidence type="ECO:0000256" key="3">
    <source>
        <dbReference type="ARBA" id="ARBA00022553"/>
    </source>
</evidence>
<dbReference type="InterPro" id="IPR009662">
    <property type="entry name" value="Malonate_deCO2ase_dsu"/>
</dbReference>
<evidence type="ECO:0000256" key="4">
    <source>
        <dbReference type="NCBIfam" id="TIGR03130"/>
    </source>
</evidence>
<dbReference type="Proteomes" id="UP000247727">
    <property type="component" value="Unassembled WGS sequence"/>
</dbReference>
<organism evidence="6 7">
    <name type="scientific">Rhodobacter viridis</name>
    <dbReference type="NCBI Taxonomy" id="1054202"/>
    <lineage>
        <taxon>Bacteria</taxon>
        <taxon>Pseudomonadati</taxon>
        <taxon>Pseudomonadota</taxon>
        <taxon>Alphaproteobacteria</taxon>
        <taxon>Rhodobacterales</taxon>
        <taxon>Rhodobacter group</taxon>
        <taxon>Rhodobacter</taxon>
    </lineage>
</organism>
<evidence type="ECO:0000256" key="2">
    <source>
        <dbReference type="ARBA" id="ARBA00022490"/>
    </source>
</evidence>
<evidence type="ECO:0000313" key="6">
    <source>
        <dbReference type="EMBL" id="PYF09148.1"/>
    </source>
</evidence>
<evidence type="ECO:0000256" key="5">
    <source>
        <dbReference type="PIRSR" id="PIRSR609662-50"/>
    </source>
</evidence>
<dbReference type="NCBIfam" id="TIGR03130">
    <property type="entry name" value="malonate_delta"/>
    <property type="match status" value="1"/>
</dbReference>